<feature type="domain" description="N-acetylmuramoyl-L-alanine amidase" evidence="1">
    <location>
        <begin position="48"/>
        <end position="136"/>
    </location>
</feature>
<evidence type="ECO:0000259" key="1">
    <source>
        <dbReference type="Pfam" id="PF01510"/>
    </source>
</evidence>
<accession>A0A1H8UML9</accession>
<protein>
    <submittedName>
        <fullName evidence="2">N-acetylmuramoyl-L-alanine amidase</fullName>
    </submittedName>
</protein>
<dbReference type="GO" id="GO:0008745">
    <property type="term" value="F:N-acetylmuramoyl-L-alanine amidase activity"/>
    <property type="evidence" value="ECO:0007669"/>
    <property type="project" value="InterPro"/>
</dbReference>
<dbReference type="EMBL" id="FODY01000009">
    <property type="protein sequence ID" value="SEP04223.1"/>
    <property type="molecule type" value="Genomic_DNA"/>
</dbReference>
<keyword evidence="3" id="KW-1185">Reference proteome</keyword>
<name>A0A1H8UML9_9FIRM</name>
<dbReference type="RefSeq" id="WP_245732301.1">
    <property type="nucleotide sequence ID" value="NZ_FODY01000009.1"/>
</dbReference>
<organism evidence="2 3">
    <name type="scientific">Propionispora vibrioides</name>
    <dbReference type="NCBI Taxonomy" id="112903"/>
    <lineage>
        <taxon>Bacteria</taxon>
        <taxon>Bacillati</taxon>
        <taxon>Bacillota</taxon>
        <taxon>Negativicutes</taxon>
        <taxon>Selenomonadales</taxon>
        <taxon>Sporomusaceae</taxon>
        <taxon>Propionispora</taxon>
    </lineage>
</organism>
<proteinExistence type="predicted"/>
<dbReference type="SUPFAM" id="SSF55846">
    <property type="entry name" value="N-acetylmuramoyl-L-alanine amidase-like"/>
    <property type="match status" value="1"/>
</dbReference>
<evidence type="ECO:0000313" key="3">
    <source>
        <dbReference type="Proteomes" id="UP000198847"/>
    </source>
</evidence>
<dbReference type="InterPro" id="IPR036505">
    <property type="entry name" value="Amidase/PGRP_sf"/>
</dbReference>
<dbReference type="AlphaFoldDB" id="A0A1H8UML9"/>
<dbReference type="Gene3D" id="3.40.80.10">
    <property type="entry name" value="Peptidoglycan recognition protein-like"/>
    <property type="match status" value="1"/>
</dbReference>
<dbReference type="Proteomes" id="UP000198847">
    <property type="component" value="Unassembled WGS sequence"/>
</dbReference>
<dbReference type="STRING" id="112903.SAMN04490178_10938"/>
<sequence length="180" mass="20147">MYKVTLEELKQLALKAKNDLWALARANDRDVKVYLHWSAGHYGQFFSDYHINIDKDGSVYMSTNDLATVLAHTWRRNSGAIGVSLAACYDATTQNWGPEPPTVAQIEAMAQVVCVLANALDLTIDYDRVMTHAEAANEDGYGPQQTWERWDLWILPGVSLGEGGNIIRGKANWYRQNGVT</sequence>
<dbReference type="Pfam" id="PF01510">
    <property type="entry name" value="Amidase_2"/>
    <property type="match status" value="1"/>
</dbReference>
<evidence type="ECO:0000313" key="2">
    <source>
        <dbReference type="EMBL" id="SEP04223.1"/>
    </source>
</evidence>
<dbReference type="GO" id="GO:0009253">
    <property type="term" value="P:peptidoglycan catabolic process"/>
    <property type="evidence" value="ECO:0007669"/>
    <property type="project" value="InterPro"/>
</dbReference>
<gene>
    <name evidence="2" type="ORF">SAMN04490178_10938</name>
</gene>
<dbReference type="InterPro" id="IPR002502">
    <property type="entry name" value="Amidase_domain"/>
</dbReference>
<reference evidence="2 3" key="1">
    <citation type="submission" date="2016-10" db="EMBL/GenBank/DDBJ databases">
        <authorList>
            <person name="de Groot N.N."/>
        </authorList>
    </citation>
    <scope>NUCLEOTIDE SEQUENCE [LARGE SCALE GENOMIC DNA]</scope>
    <source>
        <strain evidence="2 3">DSM 13305</strain>
    </source>
</reference>